<evidence type="ECO:0000313" key="6">
    <source>
        <dbReference type="Proteomes" id="UP000000788"/>
    </source>
</evidence>
<dbReference type="eggNOG" id="COG1625">
    <property type="taxonomic scope" value="Bacteria"/>
</dbReference>
<reference evidence="5 6" key="1">
    <citation type="journal article" date="2007" name="PLoS Genet.">
        <title>Patterns and implications of gene gain and loss in the evolution of Prochlorococcus.</title>
        <authorList>
            <person name="Kettler G.C."/>
            <person name="Martiny A.C."/>
            <person name="Huang K."/>
            <person name="Zucker J."/>
            <person name="Coleman M.L."/>
            <person name="Rodrigue S."/>
            <person name="Chen F."/>
            <person name="Lapidus A."/>
            <person name="Ferriera S."/>
            <person name="Johnson J."/>
            <person name="Steglich C."/>
            <person name="Church G.M."/>
            <person name="Richardson P."/>
            <person name="Chisholm S.W."/>
        </authorList>
    </citation>
    <scope>NUCLEOTIDE SEQUENCE [LARGE SCALE GENOMIC DNA]</scope>
    <source>
        <strain evidence="6">MIT 9211</strain>
    </source>
</reference>
<dbReference type="OrthoDB" id="9774724at2"/>
<organism evidence="5 6">
    <name type="scientific">Prochlorococcus marinus (strain MIT 9211)</name>
    <dbReference type="NCBI Taxonomy" id="93059"/>
    <lineage>
        <taxon>Bacteria</taxon>
        <taxon>Bacillati</taxon>
        <taxon>Cyanobacteriota</taxon>
        <taxon>Cyanophyceae</taxon>
        <taxon>Synechococcales</taxon>
        <taxon>Prochlorococcaceae</taxon>
        <taxon>Prochlorococcus</taxon>
    </lineage>
</organism>
<dbReference type="InterPro" id="IPR041489">
    <property type="entry name" value="PDZ_6"/>
</dbReference>
<dbReference type="InterPro" id="IPR058240">
    <property type="entry name" value="rSAM_sf"/>
</dbReference>
<sequence>MWNEPSLSVAEKTQQSNGIKDPRPAVVESVEPGSIGEDLGFEPGDQVISINGVKPRDLIDYRYLIVEEELDLEVIDKTGKVHQINFEKDNDEGLGLAFTEALFDGINQCNNQCPFCFIDQQPEGRRKSLYIKDDDFRMSFLYGSYLTLTNLGEKDWGRIEKQRLSPLFVSVHATDPNLRIKLLNNNRAGLIMKQIEWFSKRNLQLHAQVVVCPGLNDGKALENTLNDLFRYSKGEWPVILSTAVVPVGLTRFRPKNDCLKPVDTKCAKTVIDQVERLQENYKSFIGTNFAWLSDEWYLLAGKELPRRESYEDLPQEENGVGSIRSFLESMDQATQHLPKKINTPRQCSWVVGKLVEDALKPACARLNKIDLFSINLFGLSSTYWGQDKVVTGLLTGQDLIQGLQNENLGERLLVPSVMLRHEMPIFLDDMHIDEVSKALKIPIDIVYSPSDFINKAIGKGKNVT</sequence>
<accession>A9BCV4</accession>
<dbReference type="RefSeq" id="WP_012194667.1">
    <property type="nucleotide sequence ID" value="NC_009976.1"/>
</dbReference>
<dbReference type="InterPro" id="IPR007549">
    <property type="entry name" value="DUF512"/>
</dbReference>
<dbReference type="KEGG" id="pmj:P9211_01111"/>
<proteinExistence type="predicted"/>
<evidence type="ECO:0000313" key="5">
    <source>
        <dbReference type="EMBL" id="ABX08042.1"/>
    </source>
</evidence>
<dbReference type="InterPro" id="IPR017673">
    <property type="entry name" value="CHP03279_fam"/>
</dbReference>
<evidence type="ECO:0000256" key="1">
    <source>
        <dbReference type="SAM" id="MobiDB-lite"/>
    </source>
</evidence>
<dbReference type="SUPFAM" id="SSF50156">
    <property type="entry name" value="PDZ domain-like"/>
    <property type="match status" value="1"/>
</dbReference>
<dbReference type="InterPro" id="IPR036034">
    <property type="entry name" value="PDZ_sf"/>
</dbReference>
<feature type="domain" description="Putative radical SAM N-terminal" evidence="4">
    <location>
        <begin position="88"/>
        <end position="231"/>
    </location>
</feature>
<evidence type="ECO:0000259" key="4">
    <source>
        <dbReference type="Pfam" id="PF19238"/>
    </source>
</evidence>
<dbReference type="Pfam" id="PF19238">
    <property type="entry name" value="Radical_SAM_2"/>
    <property type="match status" value="1"/>
</dbReference>
<dbReference type="Pfam" id="PF17820">
    <property type="entry name" value="PDZ_6"/>
    <property type="match status" value="1"/>
</dbReference>
<dbReference type="EMBL" id="CP000878">
    <property type="protein sequence ID" value="ABX08042.1"/>
    <property type="molecule type" value="Genomic_DNA"/>
</dbReference>
<dbReference type="NCBIfam" id="TIGR03279">
    <property type="entry name" value="cyano_FeS_chp"/>
    <property type="match status" value="1"/>
</dbReference>
<dbReference type="Proteomes" id="UP000000788">
    <property type="component" value="Chromosome"/>
</dbReference>
<name>A9BCV4_PROM4</name>
<evidence type="ECO:0000259" key="3">
    <source>
        <dbReference type="Pfam" id="PF17820"/>
    </source>
</evidence>
<feature type="domain" description="DUF512" evidence="2">
    <location>
        <begin position="245"/>
        <end position="446"/>
    </location>
</feature>
<dbReference type="InterPro" id="IPR045375">
    <property type="entry name" value="Put_radical_SAM-like_N"/>
</dbReference>
<dbReference type="Gene3D" id="2.30.42.10">
    <property type="match status" value="1"/>
</dbReference>
<evidence type="ECO:0000259" key="2">
    <source>
        <dbReference type="Pfam" id="PF04459"/>
    </source>
</evidence>
<dbReference type="AlphaFoldDB" id="A9BCV4"/>
<protein>
    <submittedName>
        <fullName evidence="5">Possible Fe-S oxidoreductase</fullName>
    </submittedName>
</protein>
<dbReference type="HOGENOM" id="CLU_037396_0_0_3"/>
<feature type="region of interest" description="Disordered" evidence="1">
    <location>
        <begin position="1"/>
        <end position="25"/>
    </location>
</feature>
<gene>
    <name evidence="5" type="ordered locus">P9211_01111</name>
</gene>
<feature type="domain" description="PDZ" evidence="3">
    <location>
        <begin position="26"/>
        <end position="67"/>
    </location>
</feature>
<dbReference type="Pfam" id="PF04459">
    <property type="entry name" value="DUF512"/>
    <property type="match status" value="1"/>
</dbReference>
<dbReference type="SUPFAM" id="SSF102114">
    <property type="entry name" value="Radical SAM enzymes"/>
    <property type="match status" value="1"/>
</dbReference>
<dbReference type="STRING" id="93059.P9211_01111"/>
<keyword evidence="6" id="KW-1185">Reference proteome</keyword>